<feature type="transmembrane region" description="Helical" evidence="11">
    <location>
        <begin position="382"/>
        <end position="402"/>
    </location>
</feature>
<dbReference type="GO" id="GO:0000026">
    <property type="term" value="F:alpha-1,2-mannosyltransferase activity"/>
    <property type="evidence" value="ECO:0007669"/>
    <property type="project" value="TreeGrafter"/>
</dbReference>
<keyword evidence="5 12" id="KW-0808">Transferase</keyword>
<accession>A0A1X2GLW8</accession>
<dbReference type="Proteomes" id="UP000242146">
    <property type="component" value="Unassembled WGS sequence"/>
</dbReference>
<keyword evidence="3" id="KW-0337">GPI-anchor biosynthesis</keyword>
<comment type="similarity">
    <text evidence="10">Belongs to the glycosyltransferase 22 family. PIGZ subfamily.</text>
</comment>
<dbReference type="InterPro" id="IPR005599">
    <property type="entry name" value="GPI_mannosylTrfase"/>
</dbReference>
<comment type="subcellular location">
    <subcellularLocation>
        <location evidence="1 11">Endoplasmic reticulum membrane</location>
        <topology evidence="1 11">Multi-pass membrane protein</topology>
    </subcellularLocation>
</comment>
<dbReference type="EC" id="2.4.1.-" evidence="11"/>
<keyword evidence="8 11" id="KW-1133">Transmembrane helix</keyword>
<feature type="transmembrane region" description="Helical" evidence="11">
    <location>
        <begin position="215"/>
        <end position="236"/>
    </location>
</feature>
<organism evidence="12 13">
    <name type="scientific">Hesseltinella vesiculosa</name>
    <dbReference type="NCBI Taxonomy" id="101127"/>
    <lineage>
        <taxon>Eukaryota</taxon>
        <taxon>Fungi</taxon>
        <taxon>Fungi incertae sedis</taxon>
        <taxon>Mucoromycota</taxon>
        <taxon>Mucoromycotina</taxon>
        <taxon>Mucoromycetes</taxon>
        <taxon>Mucorales</taxon>
        <taxon>Cunninghamellaceae</taxon>
        <taxon>Hesseltinella</taxon>
    </lineage>
</organism>
<feature type="transmembrane region" description="Helical" evidence="11">
    <location>
        <begin position="302"/>
        <end position="322"/>
    </location>
</feature>
<feature type="transmembrane region" description="Helical" evidence="11">
    <location>
        <begin position="173"/>
        <end position="203"/>
    </location>
</feature>
<sequence>MGKTFNVFYIVLVGIRLLLALSPGYIHPDEYFQSPEIMARSMLNIDAFVPWEYQPEHAARSILIPFLTTGLPFWLLEQYAHWFGTWTDVFPTVALFTVERVAFFALSLITDYTVLRLCRKLEKDELLPMLLTATSQVTMVYCTRPFSNATESFLLCLSLLALLSFDMDRTSGFALGALITAGLFNRITFLLFGLPTGLGFLYVARRQGRLIQSMIAFLLGASLTAAAFVFADSFYYGGLVLTWKSETEPLHCLTQLWADGYSLDTLQVDWQSIVLTPLNNLQYNLDVNNLATHGLHPLYTHLLIHFPLLFGPLAVMGIWAAWAALRIVRQDPHAYFFFVLLGTLVVGLVGLSSMPHQEARFLVPLLVPLVMLYTWDQSISIGSILFLLLWFGFNLVTGLIFANMHQGGLVGALSAVQKQTMGIQGCSPLPSGDIACSLSDVGGPVDTSGYQLNTHVIFYKTYMPPRHLLSIPIAWQQNGPARVLVEDVAGNKTKLHEALIQRQGSQLRRHKKDRIQIEFSPSKEQPGVYER</sequence>
<dbReference type="STRING" id="101127.A0A1X2GLW8"/>
<evidence type="ECO:0000256" key="6">
    <source>
        <dbReference type="ARBA" id="ARBA00022692"/>
    </source>
</evidence>
<feature type="transmembrane region" description="Helical" evidence="11">
    <location>
        <begin position="334"/>
        <end position="353"/>
    </location>
</feature>
<evidence type="ECO:0000256" key="8">
    <source>
        <dbReference type="ARBA" id="ARBA00022989"/>
    </source>
</evidence>
<evidence type="ECO:0000313" key="12">
    <source>
        <dbReference type="EMBL" id="ORX56860.1"/>
    </source>
</evidence>
<comment type="pathway">
    <text evidence="2">Glycolipid biosynthesis; glycosylphosphatidylinositol-anchor biosynthesis.</text>
</comment>
<evidence type="ECO:0000256" key="7">
    <source>
        <dbReference type="ARBA" id="ARBA00022824"/>
    </source>
</evidence>
<dbReference type="OrthoDB" id="10066429at2759"/>
<dbReference type="GO" id="GO:0006506">
    <property type="term" value="P:GPI anchor biosynthetic process"/>
    <property type="evidence" value="ECO:0007669"/>
    <property type="project" value="UniProtKB-KW"/>
</dbReference>
<evidence type="ECO:0000313" key="13">
    <source>
        <dbReference type="Proteomes" id="UP000242146"/>
    </source>
</evidence>
<keyword evidence="9 11" id="KW-0472">Membrane</keyword>
<comment type="caution">
    <text evidence="12">The sequence shown here is derived from an EMBL/GenBank/DDBJ whole genome shotgun (WGS) entry which is preliminary data.</text>
</comment>
<reference evidence="12 13" key="1">
    <citation type="submission" date="2016-07" db="EMBL/GenBank/DDBJ databases">
        <title>Pervasive Adenine N6-methylation of Active Genes in Fungi.</title>
        <authorList>
            <consortium name="DOE Joint Genome Institute"/>
            <person name="Mondo S.J."/>
            <person name="Dannebaum R.O."/>
            <person name="Kuo R.C."/>
            <person name="Labutti K."/>
            <person name="Haridas S."/>
            <person name="Kuo A."/>
            <person name="Salamov A."/>
            <person name="Ahrendt S.R."/>
            <person name="Lipzen A."/>
            <person name="Sullivan W."/>
            <person name="Andreopoulos W.B."/>
            <person name="Clum A."/>
            <person name="Lindquist E."/>
            <person name="Daum C."/>
            <person name="Ramamoorthy G.K."/>
            <person name="Gryganskyi A."/>
            <person name="Culley D."/>
            <person name="Magnuson J.K."/>
            <person name="James T.Y."/>
            <person name="O'Malley M.A."/>
            <person name="Stajich J.E."/>
            <person name="Spatafora J.W."/>
            <person name="Visel A."/>
            <person name="Grigoriev I.V."/>
        </authorList>
    </citation>
    <scope>NUCLEOTIDE SEQUENCE [LARGE SCALE GENOMIC DNA]</scope>
    <source>
        <strain evidence="12 13">NRRL 3301</strain>
    </source>
</reference>
<evidence type="ECO:0000256" key="3">
    <source>
        <dbReference type="ARBA" id="ARBA00022502"/>
    </source>
</evidence>
<dbReference type="PANTHER" id="PTHR22760:SF3">
    <property type="entry name" value="GPI MANNOSYLTRANSFERASE 4"/>
    <property type="match status" value="1"/>
</dbReference>
<protein>
    <recommendedName>
        <fullName evidence="11">Mannosyltransferase</fullName>
        <ecNumber evidence="11">2.4.1.-</ecNumber>
    </recommendedName>
</protein>
<evidence type="ECO:0000256" key="1">
    <source>
        <dbReference type="ARBA" id="ARBA00004477"/>
    </source>
</evidence>
<evidence type="ECO:0000256" key="2">
    <source>
        <dbReference type="ARBA" id="ARBA00004687"/>
    </source>
</evidence>
<feature type="transmembrane region" description="Helical" evidence="11">
    <location>
        <begin position="7"/>
        <end position="26"/>
    </location>
</feature>
<dbReference type="GO" id="GO:0005789">
    <property type="term" value="C:endoplasmic reticulum membrane"/>
    <property type="evidence" value="ECO:0007669"/>
    <property type="project" value="UniProtKB-SubCell"/>
</dbReference>
<name>A0A1X2GLW8_9FUNG</name>
<dbReference type="Pfam" id="PF03901">
    <property type="entry name" value="Glyco_transf_22"/>
    <property type="match status" value="1"/>
</dbReference>
<dbReference type="AlphaFoldDB" id="A0A1X2GLW8"/>
<dbReference type="EMBL" id="MCGT01000009">
    <property type="protein sequence ID" value="ORX56860.1"/>
    <property type="molecule type" value="Genomic_DNA"/>
</dbReference>
<gene>
    <name evidence="12" type="ORF">DM01DRAFT_1334419</name>
</gene>
<evidence type="ECO:0000256" key="4">
    <source>
        <dbReference type="ARBA" id="ARBA00022676"/>
    </source>
</evidence>
<evidence type="ECO:0000256" key="9">
    <source>
        <dbReference type="ARBA" id="ARBA00023136"/>
    </source>
</evidence>
<evidence type="ECO:0000256" key="10">
    <source>
        <dbReference type="ARBA" id="ARBA00038466"/>
    </source>
</evidence>
<feature type="transmembrane region" description="Helical" evidence="11">
    <location>
        <begin position="88"/>
        <end position="106"/>
    </location>
</feature>
<keyword evidence="4 11" id="KW-0328">Glycosyltransferase</keyword>
<dbReference type="PANTHER" id="PTHR22760">
    <property type="entry name" value="GLYCOSYLTRANSFERASE"/>
    <property type="match status" value="1"/>
</dbReference>
<evidence type="ECO:0000256" key="11">
    <source>
        <dbReference type="RuleBase" id="RU363075"/>
    </source>
</evidence>
<evidence type="ECO:0000256" key="5">
    <source>
        <dbReference type="ARBA" id="ARBA00022679"/>
    </source>
</evidence>
<proteinExistence type="inferred from homology"/>
<keyword evidence="13" id="KW-1185">Reference proteome</keyword>
<keyword evidence="7 11" id="KW-0256">Endoplasmic reticulum</keyword>
<keyword evidence="6 11" id="KW-0812">Transmembrane</keyword>
<feature type="transmembrane region" description="Helical" evidence="11">
    <location>
        <begin position="149"/>
        <end position="167"/>
    </location>
</feature>